<dbReference type="AlphaFoldDB" id="A0ABD0YGE8"/>
<dbReference type="EMBL" id="JBFDAA010000018">
    <property type="protein sequence ID" value="KAL1116149.1"/>
    <property type="molecule type" value="Genomic_DNA"/>
</dbReference>
<sequence length="149" mass="16751">MDGDHSETPVERAFARWESENRIQKLLYTEYSELEDIVLVESPFAQTTKDGVGIRQIQMGLTSTKLILASDVAATAPFNRPVDTTLELLMVCPVQCVRISTDDSGSRYTLKAHFCHDKVLYFELASPLKRDVSPHISFTLSIFTTVKIP</sequence>
<evidence type="ECO:0000313" key="1">
    <source>
        <dbReference type="EMBL" id="KAL1116149.1"/>
    </source>
</evidence>
<dbReference type="Proteomes" id="UP001558652">
    <property type="component" value="Unassembled WGS sequence"/>
</dbReference>
<comment type="caution">
    <text evidence="1">The sequence shown here is derived from an EMBL/GenBank/DDBJ whole genome shotgun (WGS) entry which is preliminary data.</text>
</comment>
<organism evidence="1 2">
    <name type="scientific">Ranatra chinensis</name>
    <dbReference type="NCBI Taxonomy" id="642074"/>
    <lineage>
        <taxon>Eukaryota</taxon>
        <taxon>Metazoa</taxon>
        <taxon>Ecdysozoa</taxon>
        <taxon>Arthropoda</taxon>
        <taxon>Hexapoda</taxon>
        <taxon>Insecta</taxon>
        <taxon>Pterygota</taxon>
        <taxon>Neoptera</taxon>
        <taxon>Paraneoptera</taxon>
        <taxon>Hemiptera</taxon>
        <taxon>Heteroptera</taxon>
        <taxon>Panheteroptera</taxon>
        <taxon>Nepomorpha</taxon>
        <taxon>Nepidae</taxon>
        <taxon>Ranatrinae</taxon>
        <taxon>Ranatra</taxon>
    </lineage>
</organism>
<reference evidence="1 2" key="1">
    <citation type="submission" date="2024-07" db="EMBL/GenBank/DDBJ databases">
        <title>Chromosome-level genome assembly of the water stick insect Ranatra chinensis (Heteroptera: Nepidae).</title>
        <authorList>
            <person name="Liu X."/>
        </authorList>
    </citation>
    <scope>NUCLEOTIDE SEQUENCE [LARGE SCALE GENOMIC DNA]</scope>
    <source>
        <strain evidence="1">Cailab_2021Rc</strain>
        <tissue evidence="1">Muscle</tissue>
    </source>
</reference>
<keyword evidence="2" id="KW-1185">Reference proteome</keyword>
<gene>
    <name evidence="1" type="ORF">AAG570_005644</name>
</gene>
<proteinExistence type="predicted"/>
<protein>
    <submittedName>
        <fullName evidence="1">Uncharacterized protein</fullName>
    </submittedName>
</protein>
<name>A0ABD0YGE8_9HEMI</name>
<accession>A0ABD0YGE8</accession>
<evidence type="ECO:0000313" key="2">
    <source>
        <dbReference type="Proteomes" id="UP001558652"/>
    </source>
</evidence>